<organism evidence="6 7">
    <name type="scientific">Candidatus Sulfobium mesophilum</name>
    <dbReference type="NCBI Taxonomy" id="2016548"/>
    <lineage>
        <taxon>Bacteria</taxon>
        <taxon>Pseudomonadati</taxon>
        <taxon>Nitrospirota</taxon>
        <taxon>Nitrospiria</taxon>
        <taxon>Nitrospirales</taxon>
        <taxon>Nitrospiraceae</taxon>
        <taxon>Candidatus Sulfobium</taxon>
    </lineage>
</organism>
<evidence type="ECO:0000259" key="5">
    <source>
        <dbReference type="SMART" id="SM00849"/>
    </source>
</evidence>
<dbReference type="PANTHER" id="PTHR46233">
    <property type="entry name" value="HYDROXYACYLGLUTATHIONE HYDROLASE GLOC"/>
    <property type="match status" value="1"/>
</dbReference>
<gene>
    <name evidence="6" type="ORF">NBG4_550001</name>
</gene>
<dbReference type="Pfam" id="PF00753">
    <property type="entry name" value="Lactamase_B"/>
    <property type="match status" value="1"/>
</dbReference>
<dbReference type="InterPro" id="IPR036866">
    <property type="entry name" value="RibonucZ/Hydroxyglut_hydro"/>
</dbReference>
<protein>
    <submittedName>
        <fullName evidence="6">Putative enzyme</fullName>
        <ecNumber evidence="6">3.-.-.-</ecNumber>
    </submittedName>
</protein>
<keyword evidence="7" id="KW-1185">Reference proteome</keyword>
<evidence type="ECO:0000256" key="1">
    <source>
        <dbReference type="ARBA" id="ARBA00001947"/>
    </source>
</evidence>
<sequence>MKIERLVTGELQSNCYIVWDENSLESIIIDPGAESEKIGRLIDDKRLTVKYIVCTHGHFDHIGAVSEVKKKTGAKVVINKKDIEIYMHAGEFAASWGFNIKQPAEPDLLVADGAELLAGNLHFRVLTTPGHSPGGICLHIQGVLFTGDTIFAGSVGRSDLYGGDIEDLKKSFLRLISLPPDTEIMPGHGGHTTVKKERILNFFVHEI</sequence>
<dbReference type="InterPro" id="IPR051453">
    <property type="entry name" value="MBL_Glyoxalase_II"/>
</dbReference>
<evidence type="ECO:0000256" key="2">
    <source>
        <dbReference type="ARBA" id="ARBA00022723"/>
    </source>
</evidence>
<keyword evidence="4" id="KW-0862">Zinc</keyword>
<dbReference type="EMBL" id="OUUY01000103">
    <property type="protein sequence ID" value="SPQ01440.1"/>
    <property type="molecule type" value="Genomic_DNA"/>
</dbReference>
<dbReference type="InterPro" id="IPR001279">
    <property type="entry name" value="Metallo-B-lactamas"/>
</dbReference>
<reference evidence="7" key="1">
    <citation type="submission" date="2018-03" db="EMBL/GenBank/DDBJ databases">
        <authorList>
            <person name="Zecchin S."/>
        </authorList>
    </citation>
    <scope>NUCLEOTIDE SEQUENCE [LARGE SCALE GENOMIC DNA]</scope>
</reference>
<dbReference type="OrthoDB" id="9784009at2"/>
<name>A0A2U3QJB7_9BACT</name>
<dbReference type="GO" id="GO:0046872">
    <property type="term" value="F:metal ion binding"/>
    <property type="evidence" value="ECO:0007669"/>
    <property type="project" value="UniProtKB-KW"/>
</dbReference>
<dbReference type="EC" id="3.-.-.-" evidence="6"/>
<dbReference type="PANTHER" id="PTHR46233:SF3">
    <property type="entry name" value="HYDROXYACYLGLUTATHIONE HYDROLASE GLOC"/>
    <property type="match status" value="1"/>
</dbReference>
<dbReference type="Proteomes" id="UP000245125">
    <property type="component" value="Unassembled WGS sequence"/>
</dbReference>
<comment type="cofactor">
    <cofactor evidence="1">
        <name>Zn(2+)</name>
        <dbReference type="ChEBI" id="CHEBI:29105"/>
    </cofactor>
</comment>
<dbReference type="SMART" id="SM00849">
    <property type="entry name" value="Lactamase_B"/>
    <property type="match status" value="1"/>
</dbReference>
<evidence type="ECO:0000313" key="7">
    <source>
        <dbReference type="Proteomes" id="UP000245125"/>
    </source>
</evidence>
<dbReference type="AlphaFoldDB" id="A0A2U3QJB7"/>
<keyword evidence="3 6" id="KW-0378">Hydrolase</keyword>
<accession>A0A2U3QJB7</accession>
<proteinExistence type="predicted"/>
<dbReference type="GO" id="GO:0016787">
    <property type="term" value="F:hydrolase activity"/>
    <property type="evidence" value="ECO:0007669"/>
    <property type="project" value="UniProtKB-KW"/>
</dbReference>
<evidence type="ECO:0000256" key="3">
    <source>
        <dbReference type="ARBA" id="ARBA00022801"/>
    </source>
</evidence>
<feature type="domain" description="Metallo-beta-lactamase" evidence="5">
    <location>
        <begin position="12"/>
        <end position="188"/>
    </location>
</feature>
<dbReference type="Gene3D" id="3.60.15.10">
    <property type="entry name" value="Ribonuclease Z/Hydroxyacylglutathione hydrolase-like"/>
    <property type="match status" value="1"/>
</dbReference>
<keyword evidence="2" id="KW-0479">Metal-binding</keyword>
<evidence type="ECO:0000313" key="6">
    <source>
        <dbReference type="EMBL" id="SPQ01440.1"/>
    </source>
</evidence>
<dbReference type="SUPFAM" id="SSF56281">
    <property type="entry name" value="Metallo-hydrolase/oxidoreductase"/>
    <property type="match status" value="1"/>
</dbReference>
<evidence type="ECO:0000256" key="4">
    <source>
        <dbReference type="ARBA" id="ARBA00022833"/>
    </source>
</evidence>